<accession>L8PF52</accession>
<sequence length="33" mass="3326">MFFIGLSLSIVPVGGGVLSVGSPDKHAAAGVRW</sequence>
<dbReference type="AlphaFoldDB" id="L8PF52"/>
<dbReference type="EMBL" id="AMLP01000123">
    <property type="protein sequence ID" value="ELS55040.1"/>
    <property type="molecule type" value="Genomic_DNA"/>
</dbReference>
<dbReference type="Proteomes" id="UP000011205">
    <property type="component" value="Unassembled WGS sequence"/>
</dbReference>
<comment type="caution">
    <text evidence="1">The sequence shown here is derived from an EMBL/GenBank/DDBJ whole genome shotgun (WGS) entry which is preliminary data.</text>
</comment>
<name>L8PF52_STRVR</name>
<organism evidence="1 2">
    <name type="scientific">Streptomyces viridochromogenes Tue57</name>
    <dbReference type="NCBI Taxonomy" id="1160705"/>
    <lineage>
        <taxon>Bacteria</taxon>
        <taxon>Bacillati</taxon>
        <taxon>Actinomycetota</taxon>
        <taxon>Actinomycetes</taxon>
        <taxon>Kitasatosporales</taxon>
        <taxon>Streptomycetaceae</taxon>
        <taxon>Streptomyces</taxon>
    </lineage>
</organism>
<gene>
    <name evidence="1" type="ORF">STVIR_3942</name>
</gene>
<protein>
    <submittedName>
        <fullName evidence="1">Uncharacterized protein</fullName>
    </submittedName>
</protein>
<dbReference type="PATRIC" id="fig|1160705.3.peg.3898"/>
<reference evidence="1 2" key="1">
    <citation type="journal article" date="2013" name="Genome Announc.">
        <title>Draft Genome Sequence of Streptomyces viridochromogenes Strain Tu57, Producer of Avilamycin.</title>
        <authorList>
            <person name="Gruning B.A."/>
            <person name="Erxleben A."/>
            <person name="Hahnlein A."/>
            <person name="Gunther S."/>
        </authorList>
    </citation>
    <scope>NUCLEOTIDE SEQUENCE [LARGE SCALE GENOMIC DNA]</scope>
    <source>
        <strain evidence="1 2">Tue57</strain>
    </source>
</reference>
<evidence type="ECO:0000313" key="2">
    <source>
        <dbReference type="Proteomes" id="UP000011205"/>
    </source>
</evidence>
<proteinExistence type="predicted"/>
<evidence type="ECO:0000313" key="1">
    <source>
        <dbReference type="EMBL" id="ELS55040.1"/>
    </source>
</evidence>